<keyword evidence="8" id="KW-0406">Ion transport</keyword>
<dbReference type="SMR" id="A0A1I7S0Z8"/>
<keyword evidence="4" id="KW-1003">Cell membrane</keyword>
<dbReference type="InterPro" id="IPR006202">
    <property type="entry name" value="Neur_chan_lig-bd"/>
</dbReference>
<dbReference type="PRINTS" id="PR00253">
    <property type="entry name" value="GABAARECEPTR"/>
</dbReference>
<gene>
    <name evidence="14" type="ORF">BXYJ_LOCUS2331</name>
</gene>
<dbReference type="CDD" id="cd18990">
    <property type="entry name" value="LGIC_ECD_GABAAR"/>
    <property type="match status" value="1"/>
</dbReference>
<keyword evidence="16" id="KW-1185">Reference proteome</keyword>
<keyword evidence="5 11" id="KW-0812">Transmembrane</keyword>
<evidence type="ECO:0000313" key="15">
    <source>
        <dbReference type="Proteomes" id="UP000095284"/>
    </source>
</evidence>
<evidence type="ECO:0000259" key="12">
    <source>
        <dbReference type="Pfam" id="PF02931"/>
    </source>
</evidence>
<dbReference type="PANTHER" id="PTHR18945">
    <property type="entry name" value="NEUROTRANSMITTER GATED ION CHANNEL"/>
    <property type="match status" value="1"/>
</dbReference>
<evidence type="ECO:0000256" key="9">
    <source>
        <dbReference type="ARBA" id="ARBA00023136"/>
    </source>
</evidence>
<dbReference type="GO" id="GO:0005886">
    <property type="term" value="C:plasma membrane"/>
    <property type="evidence" value="ECO:0007669"/>
    <property type="project" value="UniProtKB-SubCell"/>
</dbReference>
<dbReference type="GO" id="GO:0005230">
    <property type="term" value="F:extracellular ligand-gated monoatomic ion channel activity"/>
    <property type="evidence" value="ECO:0007669"/>
    <property type="project" value="InterPro"/>
</dbReference>
<dbReference type="CDD" id="cd19049">
    <property type="entry name" value="LGIC_TM_anion"/>
    <property type="match status" value="1"/>
</dbReference>
<dbReference type="GO" id="GO:0004888">
    <property type="term" value="F:transmembrane signaling receptor activity"/>
    <property type="evidence" value="ECO:0007669"/>
    <property type="project" value="InterPro"/>
</dbReference>
<evidence type="ECO:0000259" key="13">
    <source>
        <dbReference type="Pfam" id="PF02932"/>
    </source>
</evidence>
<keyword evidence="7 11" id="KW-1133">Transmembrane helix</keyword>
<evidence type="ECO:0000256" key="3">
    <source>
        <dbReference type="ARBA" id="ARBA00022448"/>
    </source>
</evidence>
<evidence type="ECO:0000256" key="10">
    <source>
        <dbReference type="ARBA" id="ARBA00023303"/>
    </source>
</evidence>
<dbReference type="InterPro" id="IPR006028">
    <property type="entry name" value="GABAA/Glycine_rcpt"/>
</dbReference>
<dbReference type="Gene3D" id="1.20.58.390">
    <property type="entry name" value="Neurotransmitter-gated ion-channel transmembrane domain"/>
    <property type="match status" value="1"/>
</dbReference>
<evidence type="ECO:0000256" key="7">
    <source>
        <dbReference type="ARBA" id="ARBA00022989"/>
    </source>
</evidence>
<feature type="transmembrane region" description="Helical" evidence="11">
    <location>
        <begin position="205"/>
        <end position="229"/>
    </location>
</feature>
<dbReference type="EMBL" id="CAJFCV020000001">
    <property type="protein sequence ID" value="CAG9087935.1"/>
    <property type="molecule type" value="Genomic_DNA"/>
</dbReference>
<name>A0A1I7S0Z8_BURXY</name>
<organism evidence="15 17">
    <name type="scientific">Bursaphelenchus xylophilus</name>
    <name type="common">Pinewood nematode worm</name>
    <name type="synonym">Aphelenchoides xylophilus</name>
    <dbReference type="NCBI Taxonomy" id="6326"/>
    <lineage>
        <taxon>Eukaryota</taxon>
        <taxon>Metazoa</taxon>
        <taxon>Ecdysozoa</taxon>
        <taxon>Nematoda</taxon>
        <taxon>Chromadorea</taxon>
        <taxon>Rhabditida</taxon>
        <taxon>Tylenchina</taxon>
        <taxon>Tylenchomorpha</taxon>
        <taxon>Aphelenchoidea</taxon>
        <taxon>Aphelenchoididae</taxon>
        <taxon>Bursaphelenchus</taxon>
    </lineage>
</organism>
<evidence type="ECO:0000256" key="8">
    <source>
        <dbReference type="ARBA" id="ARBA00023065"/>
    </source>
</evidence>
<dbReference type="InterPro" id="IPR038050">
    <property type="entry name" value="Neuro_actylchol_rec"/>
</dbReference>
<feature type="transmembrane region" description="Helical" evidence="11">
    <location>
        <begin position="270"/>
        <end position="291"/>
    </location>
</feature>
<dbReference type="Pfam" id="PF02932">
    <property type="entry name" value="Neur_chan_memb"/>
    <property type="match status" value="1"/>
</dbReference>
<dbReference type="AlphaFoldDB" id="A0A1I7S0Z8"/>
<evidence type="ECO:0000313" key="14">
    <source>
        <dbReference type="EMBL" id="CAD5211243.1"/>
    </source>
</evidence>
<dbReference type="EMBL" id="CAJFDI010000001">
    <property type="protein sequence ID" value="CAD5211243.1"/>
    <property type="molecule type" value="Genomic_DNA"/>
</dbReference>
<dbReference type="InterPro" id="IPR036719">
    <property type="entry name" value="Neuro-gated_channel_TM_sf"/>
</dbReference>
<sequence>MLIDSLMRNYSRSQSPSKKPVPVKVEVTIQDISELSVLSNSFTADLWFSSLWQDERLAFDHLDHCRQNLSFDDTFESRIWSPNVCIVNSKVSKVHTSPKPNVLLMLMQNGTVWLNYRVRVEAPCVYELSDFPMDKIVCSLYLESYSYNTATVKIDWLENAVTLATTEFSASDYAFVGIKHAKHTEYYKAGEWYRLTVDIQFKRRYGFYILQIYIPSYIYVVISFITFVIELKALPARVILTVNTLMSLCLQFGNIIGSLPPVSYVKSIDYFMFTCIAFIFASTVELAFIAYQEKKLFMSSLRFNFSLKSIISCRWVYTEPAKEHDEEYELLRLQRRFQKNNWRLRKKLFMDRGSRIDKISFVMFPTAFLLFNLLYWGFYLTKTRGNDEF</sequence>
<dbReference type="Pfam" id="PF02931">
    <property type="entry name" value="Neur_chan_LBD"/>
    <property type="match status" value="1"/>
</dbReference>
<dbReference type="OrthoDB" id="442503at2759"/>
<dbReference type="SUPFAM" id="SSF90112">
    <property type="entry name" value="Neurotransmitter-gated ion-channel transmembrane pore"/>
    <property type="match status" value="1"/>
</dbReference>
<evidence type="ECO:0000256" key="11">
    <source>
        <dbReference type="SAM" id="Phobius"/>
    </source>
</evidence>
<evidence type="ECO:0000313" key="17">
    <source>
        <dbReference type="WBParaSite" id="BXY_0667300.1"/>
    </source>
</evidence>
<feature type="transmembrane region" description="Helical" evidence="11">
    <location>
        <begin position="359"/>
        <end position="379"/>
    </location>
</feature>
<dbReference type="PRINTS" id="PR00252">
    <property type="entry name" value="NRIONCHANNEL"/>
</dbReference>
<keyword evidence="10" id="KW-0407">Ion channel</keyword>
<reference evidence="14" key="2">
    <citation type="submission" date="2020-09" db="EMBL/GenBank/DDBJ databases">
        <authorList>
            <person name="Kikuchi T."/>
        </authorList>
    </citation>
    <scope>NUCLEOTIDE SEQUENCE</scope>
    <source>
        <strain evidence="14">Ka4C1</strain>
    </source>
</reference>
<evidence type="ECO:0000256" key="5">
    <source>
        <dbReference type="ARBA" id="ARBA00022692"/>
    </source>
</evidence>
<evidence type="ECO:0000256" key="4">
    <source>
        <dbReference type="ARBA" id="ARBA00022475"/>
    </source>
</evidence>
<reference evidence="17" key="1">
    <citation type="submission" date="2016-11" db="UniProtKB">
        <authorList>
            <consortium name="WormBaseParasite"/>
        </authorList>
    </citation>
    <scope>IDENTIFICATION</scope>
</reference>
<protein>
    <submittedName>
        <fullName evidence="14">(pine wood nematode) hypothetical protein</fullName>
    </submittedName>
</protein>
<evidence type="ECO:0000256" key="6">
    <source>
        <dbReference type="ARBA" id="ARBA00022729"/>
    </source>
</evidence>
<dbReference type="Proteomes" id="UP000659654">
    <property type="component" value="Unassembled WGS sequence"/>
</dbReference>
<dbReference type="SUPFAM" id="SSF63712">
    <property type="entry name" value="Nicotinic receptor ligand binding domain-like"/>
    <property type="match status" value="1"/>
</dbReference>
<dbReference type="eggNOG" id="KOG3644">
    <property type="taxonomic scope" value="Eukaryota"/>
</dbReference>
<dbReference type="InterPro" id="IPR006029">
    <property type="entry name" value="Neurotrans-gated_channel_TM"/>
</dbReference>
<dbReference type="WBParaSite" id="BXY_0667300.1">
    <property type="protein sequence ID" value="BXY_0667300.1"/>
    <property type="gene ID" value="BXY_0667300"/>
</dbReference>
<dbReference type="Gene3D" id="2.70.170.10">
    <property type="entry name" value="Neurotransmitter-gated ion-channel ligand-binding domain"/>
    <property type="match status" value="1"/>
</dbReference>
<dbReference type="InterPro" id="IPR036734">
    <property type="entry name" value="Neur_chan_lig-bd_sf"/>
</dbReference>
<keyword evidence="3" id="KW-0813">Transport</keyword>
<feature type="domain" description="Neurotransmitter-gated ion-channel transmembrane" evidence="13">
    <location>
        <begin position="212"/>
        <end position="292"/>
    </location>
</feature>
<keyword evidence="9 11" id="KW-0472">Membrane</keyword>
<evidence type="ECO:0000256" key="1">
    <source>
        <dbReference type="ARBA" id="ARBA00004141"/>
    </source>
</evidence>
<accession>A0A1I7S0Z8</accession>
<dbReference type="Proteomes" id="UP000095284">
    <property type="component" value="Unplaced"/>
</dbReference>
<proteinExistence type="predicted"/>
<dbReference type="Proteomes" id="UP000582659">
    <property type="component" value="Unassembled WGS sequence"/>
</dbReference>
<dbReference type="InterPro" id="IPR006201">
    <property type="entry name" value="Neur_channel"/>
</dbReference>
<evidence type="ECO:0000256" key="2">
    <source>
        <dbReference type="ARBA" id="ARBA00004236"/>
    </source>
</evidence>
<keyword evidence="6" id="KW-0732">Signal</keyword>
<feature type="domain" description="Neurotransmitter-gated ion-channel ligand-binding" evidence="12">
    <location>
        <begin position="2"/>
        <end position="204"/>
    </location>
</feature>
<comment type="subcellular location">
    <subcellularLocation>
        <location evidence="2">Cell membrane</location>
    </subcellularLocation>
    <subcellularLocation>
        <location evidence="1">Membrane</location>
        <topology evidence="1">Multi-pass membrane protein</topology>
    </subcellularLocation>
</comment>
<feature type="transmembrane region" description="Helical" evidence="11">
    <location>
        <begin position="238"/>
        <end position="258"/>
    </location>
</feature>
<evidence type="ECO:0000313" key="16">
    <source>
        <dbReference type="Proteomes" id="UP000659654"/>
    </source>
</evidence>
<dbReference type="FunFam" id="2.70.170.10:FF:000034">
    <property type="entry name" value="Ligand-Gated ion Channel"/>
    <property type="match status" value="1"/>
</dbReference>